<gene>
    <name evidence="2" type="ordered locus">MAGa5070</name>
</gene>
<dbReference type="eggNOG" id="COG1277">
    <property type="taxonomic scope" value="Bacteria"/>
</dbReference>
<sequence length="621" mass="71190">MSTSAFKYSRFAFNIVFRKISTFILPILILVFSLIIGLVYKFAVGENYHLLSAYIFIFISASATVIFSSIKALNIFKDFDSEGLEIITLSKPISRNNLILGKLLALIYFGLLWSIIMFVAALFGLYAVYEIKQFFLASLLFFFVSLMTYLLFGLFTALICYKLSQKIALTIPIALFIPLALGGSLISANSASNINNAAHFINRPYRYHASGNEANIEPFYLNNKKDELLLISNGADNKGFSEEQIKYLQEVMKLSNKSSAEWQAYSWLSVPYQLIDIFNFKNKNVFESASVKKFSNLDNYVYYNELDDVTYNYKLDTNVNLKKYITSDKNNTLKYIVPGVLKSNNSLKDAYGSNIEVVNHDILYARVGSDDPNIEFFEDDANFSDEGSNLVGRIKWKYIYEALRDERFNLIAKNFVEKFNAKIAQNDNLVEINKLLMTEISKYINNDDIDNASEINKYNNANVTIFDENALKQNKIKSIFEKRIYFTVALLNYIYFNYPETKIYEAMLKNPDTKESFGDFQYTINILGQDYKIGGFKRFVKTVVPVGKKGANGGIENAKIKIRYELDPSENNYLFQSADKVFAINRSSQIVNKNAYIPIWIILNGVLFASVFALYRKKEYK</sequence>
<name>D3VQX0_MYCAA</name>
<reference evidence="3" key="1">
    <citation type="journal article" date="2010" name="BMC Genomics">
        <title>Comparative genomic and proteomic analyses of two Mycoplasma agalactiae strains: clues to the macro- and micro-events that are shaping mycoplasma diversity.</title>
        <authorList>
            <person name="Nouvel L.X."/>
            <person name="Sirand-Pugnet P."/>
            <person name="Marenda M.S."/>
            <person name="Sagne E."/>
            <person name="Barbe V."/>
            <person name="Mangenot S."/>
            <person name="Schenowitz C."/>
            <person name="Jacob D."/>
            <person name="Barre A."/>
            <person name="Claverol S."/>
            <person name="Blanchard A."/>
            <person name="Citti C."/>
        </authorList>
    </citation>
    <scope>NUCLEOTIDE SEQUENCE [LARGE SCALE GENOMIC DNA]</scope>
    <source>
        <strain evidence="3">5632</strain>
    </source>
</reference>
<feature type="transmembrane region" description="Helical" evidence="1">
    <location>
        <begin position="135"/>
        <end position="160"/>
    </location>
</feature>
<keyword evidence="1" id="KW-0472">Membrane</keyword>
<evidence type="ECO:0000313" key="3">
    <source>
        <dbReference type="Proteomes" id="UP000006902"/>
    </source>
</evidence>
<feature type="transmembrane region" description="Helical" evidence="1">
    <location>
        <begin position="48"/>
        <end position="67"/>
    </location>
</feature>
<dbReference type="KEGG" id="mal:MAGa5070"/>
<evidence type="ECO:0000313" key="2">
    <source>
        <dbReference type="EMBL" id="CBH40717.1"/>
    </source>
</evidence>
<dbReference type="Proteomes" id="UP000006902">
    <property type="component" value="Chromosome"/>
</dbReference>
<evidence type="ECO:0000256" key="1">
    <source>
        <dbReference type="SAM" id="Phobius"/>
    </source>
</evidence>
<dbReference type="EMBL" id="FP671138">
    <property type="protein sequence ID" value="CBH40717.1"/>
    <property type="molecule type" value="Genomic_DNA"/>
</dbReference>
<feature type="transmembrane region" description="Helical" evidence="1">
    <location>
        <begin position="20"/>
        <end position="42"/>
    </location>
</feature>
<organism evidence="2 3">
    <name type="scientific">Mycoplasmopsis agalactiae</name>
    <name type="common">Mycoplasma agalactiae</name>
    <dbReference type="NCBI Taxonomy" id="2110"/>
    <lineage>
        <taxon>Bacteria</taxon>
        <taxon>Bacillati</taxon>
        <taxon>Mycoplasmatota</taxon>
        <taxon>Mycoplasmoidales</taxon>
        <taxon>Metamycoplasmataceae</taxon>
        <taxon>Mycoplasmopsis</taxon>
    </lineage>
</organism>
<dbReference type="RefSeq" id="WP_013022097.1">
    <property type="nucleotide sequence ID" value="NC_013948.1"/>
</dbReference>
<keyword evidence="1" id="KW-0812">Transmembrane</keyword>
<proteinExistence type="predicted"/>
<accession>D3VQX0</accession>
<feature type="transmembrane region" description="Helical" evidence="1">
    <location>
        <begin position="103"/>
        <end position="129"/>
    </location>
</feature>
<feature type="transmembrane region" description="Helical" evidence="1">
    <location>
        <begin position="167"/>
        <end position="186"/>
    </location>
</feature>
<protein>
    <submittedName>
        <fullName evidence="2">ABC transporter, permease protein</fullName>
    </submittedName>
</protein>
<feature type="transmembrane region" description="Helical" evidence="1">
    <location>
        <begin position="595"/>
        <end position="615"/>
    </location>
</feature>
<dbReference type="AlphaFoldDB" id="D3VQX0"/>
<dbReference type="OrthoDB" id="401337at2"/>
<keyword evidence="1" id="KW-1133">Transmembrane helix</keyword>